<dbReference type="InterPro" id="IPR004843">
    <property type="entry name" value="Calcineurin-like_PHP"/>
</dbReference>
<dbReference type="PANTHER" id="PTHR42988:SF2">
    <property type="entry name" value="CYCLIC NUCLEOTIDE PHOSPHODIESTERASE CBUA0032-RELATED"/>
    <property type="match status" value="1"/>
</dbReference>
<evidence type="ECO:0000313" key="6">
    <source>
        <dbReference type="EMBL" id="TXR57435.1"/>
    </source>
</evidence>
<evidence type="ECO:0000256" key="1">
    <source>
        <dbReference type="ARBA" id="ARBA00022723"/>
    </source>
</evidence>
<accession>A0A5C8ZHA9</accession>
<dbReference type="AlphaFoldDB" id="A0A5C8ZHA9"/>
<reference evidence="6 7" key="1">
    <citation type="submission" date="2019-07" db="EMBL/GenBank/DDBJ databases">
        <title>Quadrisphaera sp. strain DD2A genome sequencing and assembly.</title>
        <authorList>
            <person name="Kim I."/>
        </authorList>
    </citation>
    <scope>NUCLEOTIDE SEQUENCE [LARGE SCALE GENOMIC DNA]</scope>
    <source>
        <strain evidence="6 7">DD2A</strain>
    </source>
</reference>
<proteinExistence type="inferred from homology"/>
<comment type="caution">
    <text evidence="6">The sequence shown here is derived from an EMBL/GenBank/DDBJ whole genome shotgun (WGS) entry which is preliminary data.</text>
</comment>
<evidence type="ECO:0000256" key="2">
    <source>
        <dbReference type="ARBA" id="ARBA00022801"/>
    </source>
</evidence>
<evidence type="ECO:0000313" key="7">
    <source>
        <dbReference type="Proteomes" id="UP000321234"/>
    </source>
</evidence>
<dbReference type="InterPro" id="IPR029052">
    <property type="entry name" value="Metallo-depent_PP-like"/>
</dbReference>
<dbReference type="Proteomes" id="UP000321234">
    <property type="component" value="Unassembled WGS sequence"/>
</dbReference>
<gene>
    <name evidence="6" type="ORF">FMM08_04070</name>
</gene>
<evidence type="ECO:0000259" key="5">
    <source>
        <dbReference type="Pfam" id="PF00149"/>
    </source>
</evidence>
<dbReference type="EMBL" id="VKAC01000002">
    <property type="protein sequence ID" value="TXR57435.1"/>
    <property type="molecule type" value="Genomic_DNA"/>
</dbReference>
<dbReference type="Gene3D" id="3.60.21.10">
    <property type="match status" value="1"/>
</dbReference>
<dbReference type="OrthoDB" id="5241795at2"/>
<dbReference type="GO" id="GO:0046872">
    <property type="term" value="F:metal ion binding"/>
    <property type="evidence" value="ECO:0007669"/>
    <property type="project" value="UniProtKB-KW"/>
</dbReference>
<evidence type="ECO:0000256" key="4">
    <source>
        <dbReference type="ARBA" id="ARBA00025742"/>
    </source>
</evidence>
<dbReference type="SUPFAM" id="SSF56300">
    <property type="entry name" value="Metallo-dependent phosphatases"/>
    <property type="match status" value="1"/>
</dbReference>
<dbReference type="PANTHER" id="PTHR42988">
    <property type="entry name" value="PHOSPHOHYDROLASE"/>
    <property type="match status" value="1"/>
</dbReference>
<name>A0A5C8ZHA9_9ACTN</name>
<dbReference type="RefSeq" id="WP_147925076.1">
    <property type="nucleotide sequence ID" value="NZ_VKAC01000002.1"/>
</dbReference>
<keyword evidence="7" id="KW-1185">Reference proteome</keyword>
<dbReference type="Pfam" id="PF00149">
    <property type="entry name" value="Metallophos"/>
    <property type="match status" value="1"/>
</dbReference>
<dbReference type="InterPro" id="IPR050884">
    <property type="entry name" value="CNP_phosphodiesterase-III"/>
</dbReference>
<organism evidence="6 7">
    <name type="scientific">Quadrisphaera setariae</name>
    <dbReference type="NCBI Taxonomy" id="2593304"/>
    <lineage>
        <taxon>Bacteria</taxon>
        <taxon>Bacillati</taxon>
        <taxon>Actinomycetota</taxon>
        <taxon>Actinomycetes</taxon>
        <taxon>Kineosporiales</taxon>
        <taxon>Kineosporiaceae</taxon>
        <taxon>Quadrisphaera</taxon>
    </lineage>
</organism>
<feature type="domain" description="Calcineurin-like phosphoesterase" evidence="5">
    <location>
        <begin position="1"/>
        <end position="194"/>
    </location>
</feature>
<dbReference type="GO" id="GO:0016787">
    <property type="term" value="F:hydrolase activity"/>
    <property type="evidence" value="ECO:0007669"/>
    <property type="project" value="UniProtKB-KW"/>
</dbReference>
<protein>
    <submittedName>
        <fullName evidence="6">Phosphodiesterase</fullName>
    </submittedName>
</protein>
<sequence length="265" mass="26975">MLLAHLSDPHLPAGVLAAGPARALHSALGRAAALDVDAVVITGDLVEHGRPEEYAVLREVLDDAAGSSPVPVLLAAGNHDDGETLVAAFGGSSHLGGGTSTHYAVDLPGARLLVLDSSVRGQGAGRLGEQQLAWLAGELAAHPDVPALLALHHPPTAVGIPFLDGMGLEDSSALAVVVTEHPQVVRLLAGHVHRSTTAAFAGTVATTAPSTWRQSALDLGSPGRMGYLDEPAGLLVHQRDERTGGLCVTHAVPVAAAAPVFPVPR</sequence>
<keyword evidence="3" id="KW-0408">Iron</keyword>
<keyword evidence="1" id="KW-0479">Metal-binding</keyword>
<keyword evidence="2" id="KW-0378">Hydrolase</keyword>
<evidence type="ECO:0000256" key="3">
    <source>
        <dbReference type="ARBA" id="ARBA00023004"/>
    </source>
</evidence>
<comment type="similarity">
    <text evidence="4">Belongs to the cyclic nucleotide phosphodiesterase class-III family.</text>
</comment>